<dbReference type="GO" id="GO:0010468">
    <property type="term" value="P:regulation of gene expression"/>
    <property type="evidence" value="ECO:0007669"/>
    <property type="project" value="UniProtKB-ARBA"/>
</dbReference>
<dbReference type="SMART" id="SM01401">
    <property type="entry name" value="Sds3"/>
    <property type="match status" value="1"/>
</dbReference>
<name>B8M6J6_TALSN</name>
<dbReference type="InterPro" id="IPR044053">
    <property type="entry name" value="AsaB-like"/>
</dbReference>
<dbReference type="EMBL" id="EQ962654">
    <property type="protein sequence ID" value="EED19458.1"/>
    <property type="molecule type" value="Genomic_DNA"/>
</dbReference>
<reference evidence="9" key="1">
    <citation type="journal article" date="2015" name="Genome Announc.">
        <title>Genome sequence of the AIDS-associated pathogen Penicillium marneffei (ATCC18224) and its near taxonomic relative Talaromyces stipitatus (ATCC10500).</title>
        <authorList>
            <person name="Nierman W.C."/>
            <person name="Fedorova-Abrams N.D."/>
            <person name="Andrianopoulos A."/>
        </authorList>
    </citation>
    <scope>NUCLEOTIDE SEQUENCE [LARGE SCALE GENOMIC DNA]</scope>
    <source>
        <strain evidence="9">ATCC 10500 / CBS 375.48 / QM 6759 / NRRL 1006</strain>
    </source>
</reference>
<evidence type="ECO:0000313" key="9">
    <source>
        <dbReference type="Proteomes" id="UP000001745"/>
    </source>
</evidence>
<feature type="region of interest" description="Disordered" evidence="7">
    <location>
        <begin position="218"/>
        <end position="290"/>
    </location>
</feature>
<feature type="region of interest" description="Disordered" evidence="7">
    <location>
        <begin position="1"/>
        <end position="45"/>
    </location>
</feature>
<comment type="similarity">
    <text evidence="6">Belongs to the asaB hydroxylase/desaturase family.</text>
</comment>
<evidence type="ECO:0000256" key="1">
    <source>
        <dbReference type="ARBA" id="ARBA00004123"/>
    </source>
</evidence>
<feature type="region of interest" description="Disordered" evidence="7">
    <location>
        <begin position="328"/>
        <end position="380"/>
    </location>
</feature>
<evidence type="ECO:0000256" key="7">
    <source>
        <dbReference type="SAM" id="MobiDB-lite"/>
    </source>
</evidence>
<dbReference type="VEuPathDB" id="FungiDB:TSTA_027520"/>
<dbReference type="PhylomeDB" id="B8M6J6"/>
<keyword evidence="3" id="KW-0805">Transcription regulation</keyword>
<keyword evidence="2" id="KW-0678">Repressor</keyword>
<evidence type="ECO:0000256" key="4">
    <source>
        <dbReference type="ARBA" id="ARBA00023163"/>
    </source>
</evidence>
<dbReference type="Proteomes" id="UP000001745">
    <property type="component" value="Unassembled WGS sequence"/>
</dbReference>
<dbReference type="InterPro" id="IPR013907">
    <property type="entry name" value="Sds3"/>
</dbReference>
<keyword evidence="5" id="KW-0539">Nucleus</keyword>
<dbReference type="GO" id="GO:0016491">
    <property type="term" value="F:oxidoreductase activity"/>
    <property type="evidence" value="ECO:0007669"/>
    <property type="project" value="InterPro"/>
</dbReference>
<sequence>MVYSPGPASPITMADRSSGLHARNRSLSPGPYPGVNNNAPQSKRDKRRTQLQERLHDLTVTFNQNRDSQFRQQLHALQCDMTLINNADPYQEGPLPDSAEQIARLIEMTVGGGKFGKEMASISGSWYARFVQEINEIKEERDADLVAVMNRHVEAVNRYNHDFLWRQHFAREEYKLLSGTLRERLVQKVSANKARLMREKEQMDISDTNALLLNPNQFTITNPSSPGGIGGNRKTRHTRHRIGMDEFGNGIGLEGNRRKRKAPDDDIGSPGRDGLSTPAERSKASAEKQQTDKIYSINSLFTDKELAMHANQAHIATAHFFATSRNQDGTGSAVNGSNSEEADDADSAAPGEDGTPAAADMARTASQNYHATRSTRNQGNTGLSLLAELSDKPATRPNLPYHILANHSSRANQNAPPLSSLMNEEIDDDISRMDRLQAKPQGWIDRGLIENITEPIPEEIDGVPTNSDRFSLLHADFPVDMGVKWYSKNGAGYEMFPQVSERSTAKRRQITARRNCVLQKESEFISMSTTTTTTTTTTLTAESDPNYIPRGPISAELSFFQHPADGSIPYNYVEEPPSGQPRTNFERKSHLVTINDIRGHESDYTLDKDAFEVHSGVSSATTYETFNNDEEIKRVYYPEVEKLLLDKVEGAHKVILFDHTIRRQDPNSPRQPVNAAHSDQTDRATEWRVKLHVEDPAEAEQLLKGRYRIINVWRPLNGAVQAAPLAIASAASGNPDRDLVPIEHRYPTRTGETMGVVYNPDIKWNYWSGVDNDERILLKCSDINPPAGKEIGKRCPHTAFVDPRTPKGAKPRESIEVRALVFG</sequence>
<feature type="region of interest" description="Disordered" evidence="7">
    <location>
        <begin position="663"/>
        <end position="682"/>
    </location>
</feature>
<keyword evidence="4" id="KW-0804">Transcription</keyword>
<dbReference type="eggNOG" id="ENOG502S0G7">
    <property type="taxonomic scope" value="Eukaryota"/>
</dbReference>
<evidence type="ECO:0000256" key="6">
    <source>
        <dbReference type="ARBA" id="ARBA00023604"/>
    </source>
</evidence>
<keyword evidence="9" id="KW-1185">Reference proteome</keyword>
<evidence type="ECO:0000256" key="5">
    <source>
        <dbReference type="ARBA" id="ARBA00023242"/>
    </source>
</evidence>
<dbReference type="RefSeq" id="XP_002479892.1">
    <property type="nucleotide sequence ID" value="XM_002479847.1"/>
</dbReference>
<dbReference type="NCBIfam" id="NF041278">
    <property type="entry name" value="CmcJ_NvfI_EfuI"/>
    <property type="match status" value="1"/>
</dbReference>
<evidence type="ECO:0000313" key="8">
    <source>
        <dbReference type="EMBL" id="EED19458.1"/>
    </source>
</evidence>
<feature type="compositionally biased region" description="Basic and acidic residues" evidence="7">
    <location>
        <begin position="280"/>
        <end position="290"/>
    </location>
</feature>
<dbReference type="AlphaFoldDB" id="B8M6J6"/>
<feature type="compositionally biased region" description="Polar residues" evidence="7">
    <location>
        <begin position="364"/>
        <end position="380"/>
    </location>
</feature>
<dbReference type="OrthoDB" id="70376at2759"/>
<dbReference type="HOGENOM" id="CLU_343932_0_0_1"/>
<evidence type="ECO:0000256" key="2">
    <source>
        <dbReference type="ARBA" id="ARBA00022491"/>
    </source>
</evidence>
<dbReference type="GO" id="GO:0005654">
    <property type="term" value="C:nucleoplasm"/>
    <property type="evidence" value="ECO:0007669"/>
    <property type="project" value="UniProtKB-ARBA"/>
</dbReference>
<dbReference type="STRING" id="441959.B8M6J6"/>
<dbReference type="PANTHER" id="PTHR34598">
    <property type="entry name" value="BLL6449 PROTEIN"/>
    <property type="match status" value="1"/>
</dbReference>
<protein>
    <submittedName>
        <fullName evidence="8">Deacetylase complex subunit Sds3, putative</fullName>
    </submittedName>
</protein>
<comment type="subcellular location">
    <subcellularLocation>
        <location evidence="1">Nucleus</location>
    </subcellularLocation>
</comment>
<gene>
    <name evidence="8" type="ORF">TSTA_027520</name>
</gene>
<dbReference type="GeneID" id="8109671"/>
<organism evidence="8 9">
    <name type="scientific">Talaromyces stipitatus (strain ATCC 10500 / CBS 375.48 / QM 6759 / NRRL 1006)</name>
    <name type="common">Penicillium stipitatum</name>
    <dbReference type="NCBI Taxonomy" id="441959"/>
    <lineage>
        <taxon>Eukaryota</taxon>
        <taxon>Fungi</taxon>
        <taxon>Dikarya</taxon>
        <taxon>Ascomycota</taxon>
        <taxon>Pezizomycotina</taxon>
        <taxon>Eurotiomycetes</taxon>
        <taxon>Eurotiomycetidae</taxon>
        <taxon>Eurotiales</taxon>
        <taxon>Trichocomaceae</taxon>
        <taxon>Talaromyces</taxon>
        <taxon>Talaromyces sect. Talaromyces</taxon>
    </lineage>
</organism>
<proteinExistence type="inferred from homology"/>
<dbReference type="Pfam" id="PF08598">
    <property type="entry name" value="Sds3"/>
    <property type="match status" value="1"/>
</dbReference>
<dbReference type="InParanoid" id="B8M6J6"/>
<evidence type="ECO:0000256" key="3">
    <source>
        <dbReference type="ARBA" id="ARBA00023015"/>
    </source>
</evidence>
<accession>B8M6J6</accession>
<dbReference type="PANTHER" id="PTHR34598:SF1">
    <property type="entry name" value="PUTATIVE (AFU_ORTHOLOGUE AFUA_3G13140)-RELATED"/>
    <property type="match status" value="1"/>
</dbReference>